<feature type="signal peptide" evidence="1">
    <location>
        <begin position="1"/>
        <end position="17"/>
    </location>
</feature>
<evidence type="ECO:0000256" key="1">
    <source>
        <dbReference type="SAM" id="SignalP"/>
    </source>
</evidence>
<dbReference type="OrthoDB" id="3691055at2759"/>
<name>A0A0A1USD7_9HYPO</name>
<sequence>MRFILPLLATLAAAAPAGVFESDKLLTIDKDGKDSSYDVNKRGHFVADPLLQISDDDSASSYERSNFKADPLLEISDDPNASSYN</sequence>
<dbReference type="AlphaFoldDB" id="A0A0A1USD7"/>
<reference evidence="2 3" key="1">
    <citation type="submission" date="2014-02" db="EMBL/GenBank/DDBJ databases">
        <title>The genome sequence of the entomopathogenic fungus Metarhizium robertsii ARSEF 2575.</title>
        <authorList>
            <person name="Giuliano Garisto Donzelli B."/>
            <person name="Roe B.A."/>
            <person name="Macmil S.L."/>
            <person name="Krasnoff S.B."/>
            <person name="Gibson D.M."/>
        </authorList>
    </citation>
    <scope>NUCLEOTIDE SEQUENCE [LARGE SCALE GENOMIC DNA]</scope>
    <source>
        <strain evidence="2 3">ARSEF 2575</strain>
    </source>
</reference>
<organism evidence="2 3">
    <name type="scientific">Metarhizium robertsii</name>
    <dbReference type="NCBI Taxonomy" id="568076"/>
    <lineage>
        <taxon>Eukaryota</taxon>
        <taxon>Fungi</taxon>
        <taxon>Dikarya</taxon>
        <taxon>Ascomycota</taxon>
        <taxon>Pezizomycotina</taxon>
        <taxon>Sordariomycetes</taxon>
        <taxon>Hypocreomycetidae</taxon>
        <taxon>Hypocreales</taxon>
        <taxon>Clavicipitaceae</taxon>
        <taxon>Metarhizium</taxon>
    </lineage>
</organism>
<accession>A0A0A1USD7</accession>
<comment type="caution">
    <text evidence="2">The sequence shown here is derived from an EMBL/GenBank/DDBJ whole genome shotgun (WGS) entry which is preliminary data.</text>
</comment>
<feature type="chain" id="PRO_5001980809" evidence="1">
    <location>
        <begin position="18"/>
        <end position="85"/>
    </location>
</feature>
<proteinExistence type="predicted"/>
<evidence type="ECO:0000313" key="3">
    <source>
        <dbReference type="Proteomes" id="UP000030151"/>
    </source>
</evidence>
<gene>
    <name evidence="2" type="ORF">X797_008169</name>
</gene>
<dbReference type="EMBL" id="JELW01000024">
    <property type="protein sequence ID" value="EXU98695.1"/>
    <property type="molecule type" value="Genomic_DNA"/>
</dbReference>
<dbReference type="Proteomes" id="UP000030151">
    <property type="component" value="Unassembled WGS sequence"/>
</dbReference>
<protein>
    <submittedName>
        <fullName evidence="2">Uncharacterized protein</fullName>
    </submittedName>
</protein>
<dbReference type="HOGENOM" id="CLU_2513090_0_0_1"/>
<keyword evidence="1" id="KW-0732">Signal</keyword>
<evidence type="ECO:0000313" key="2">
    <source>
        <dbReference type="EMBL" id="EXU98695.1"/>
    </source>
</evidence>